<dbReference type="Proteomes" id="UP000053815">
    <property type="component" value="Unassembled WGS sequence"/>
</dbReference>
<dbReference type="EMBL" id="DF836362">
    <property type="protein sequence ID" value="GAN04771.1"/>
    <property type="molecule type" value="Genomic_DNA"/>
</dbReference>
<evidence type="ECO:0000256" key="7">
    <source>
        <dbReference type="ARBA" id="ARBA00022840"/>
    </source>
</evidence>
<feature type="compositionally biased region" description="Polar residues" evidence="9">
    <location>
        <begin position="777"/>
        <end position="793"/>
    </location>
</feature>
<dbReference type="AlphaFoldDB" id="A0A0C9M5G5"/>
<dbReference type="PANTHER" id="PTHR12865:SF1">
    <property type="entry name" value="PHOSPHATIDYLINOSITOL 4-KINASE TYPE 2"/>
    <property type="match status" value="1"/>
</dbReference>
<protein>
    <recommendedName>
        <fullName evidence="2">1-phosphatidylinositol 4-kinase</fullName>
        <ecNumber evidence="2">2.7.1.67</ecNumber>
    </recommendedName>
</protein>
<dbReference type="InterPro" id="IPR000403">
    <property type="entry name" value="PI3/4_kinase_cat_dom"/>
</dbReference>
<keyword evidence="12" id="KW-1185">Reference proteome</keyword>
<accession>A0A0C9M5G5</accession>
<feature type="domain" description="PI3K/PI4K catalytic" evidence="10">
    <location>
        <begin position="272"/>
        <end position="717"/>
    </location>
</feature>
<dbReference type="PROSITE" id="PS50290">
    <property type="entry name" value="PI3_4_KINASE_3"/>
    <property type="match status" value="1"/>
</dbReference>
<feature type="region of interest" description="Disordered" evidence="9">
    <location>
        <begin position="449"/>
        <end position="502"/>
    </location>
</feature>
<dbReference type="GO" id="GO:0005802">
    <property type="term" value="C:trans-Golgi network"/>
    <property type="evidence" value="ECO:0007669"/>
    <property type="project" value="TreeGrafter"/>
</dbReference>
<dbReference type="GO" id="GO:0046854">
    <property type="term" value="P:phosphatidylinositol phosphate biosynthetic process"/>
    <property type="evidence" value="ECO:0007669"/>
    <property type="project" value="TreeGrafter"/>
</dbReference>
<evidence type="ECO:0000259" key="10">
    <source>
        <dbReference type="PROSITE" id="PS50290"/>
    </source>
</evidence>
<keyword evidence="3" id="KW-1003">Cell membrane</keyword>
<reference evidence="11" key="1">
    <citation type="submission" date="2014-09" db="EMBL/GenBank/DDBJ databases">
        <title>Draft genome sequence of an oleaginous Mucoromycotina fungus Mucor ambiguus NBRC6742.</title>
        <authorList>
            <person name="Takeda I."/>
            <person name="Yamane N."/>
            <person name="Morita T."/>
            <person name="Tamano K."/>
            <person name="Machida M."/>
            <person name="Baker S."/>
            <person name="Koike H."/>
        </authorList>
    </citation>
    <scope>NUCLEOTIDE SEQUENCE</scope>
    <source>
        <strain evidence="11">NBRC 6742</strain>
    </source>
</reference>
<keyword evidence="8" id="KW-0472">Membrane</keyword>
<dbReference type="GO" id="GO:0005886">
    <property type="term" value="C:plasma membrane"/>
    <property type="evidence" value="ECO:0007669"/>
    <property type="project" value="UniProtKB-SubCell"/>
</dbReference>
<dbReference type="Gene3D" id="1.10.1070.20">
    <property type="match status" value="1"/>
</dbReference>
<feature type="compositionally biased region" description="Basic and acidic residues" evidence="9">
    <location>
        <begin position="860"/>
        <end position="874"/>
    </location>
</feature>
<evidence type="ECO:0000256" key="1">
    <source>
        <dbReference type="ARBA" id="ARBA00004236"/>
    </source>
</evidence>
<feature type="compositionally biased region" description="Basic residues" evidence="9">
    <location>
        <begin position="761"/>
        <end position="776"/>
    </location>
</feature>
<feature type="compositionally biased region" description="Basic residues" evidence="9">
    <location>
        <begin position="847"/>
        <end position="858"/>
    </location>
</feature>
<sequence length="909" mass="104155">MFKRHRPETGTGDYSRLEQHDEEDEAYYSEQTFHHPNSVLVANHHGHCNVVPLLSQNTPVTSTTPHHSPPHSPRASFSAATHVTRRFFQTKLPIVFRKDMASTASFSSLPPVIIADLQNGNIPEIAQQDESGSKNDQGWTIIHKRRFRGKHGIGESRHPNSSSNSAMEVMIDEEIDPSDQVTCSVFVKWQPETESEEQQTQPYTMTMSPLFANKEEEQVEHQDVRVSLIVVYVFQVTMSILIKQQYFQDPIPETEERFKEIVQSVRTAIENNMQPTRISQGSSGSYFCRNSSGKIVGVFKPKNEEPYGRLNPKWTKWIHRHLFPCFFGRSCLIPNLGYLSEAAASLIDRKLGTMVVPYTDVIHMSSPSFHYDYLDRRSQHGLPPKIGSFQCFLTDYKDATVFFRDYPYHDYEYAESRAMSRNSVWGGCLGRNDDLDEDNTVLYNMNHQVQQEEEDSDHTQVATTPMPSTPTTTTTSNTYPHDTTTHNKSSKKPRKKTSHQEFRWTHQLQKQFRREFEQLVILDYLIRNTDRGLDNWMIKYCPPKAPRSSQHHHHNPATSSSSSSSSNCSSHCSNDDDQINKQASSKQQQKAQPKPQEQKGHIHVAAIDNGLAFPYKHPDQWRSYPYGWIAMPDALVNRPFSEATRKQFLPILSDPLWWRDTVREMRALFELDDDFDEKMFQKQMAVLKGQGYNIIRTLKDPAAGPIDLVAMQRVVINQEEVLIEYDDRILQSRGLHLQTPTSNPPTSSSATAMDISDALPAKKKPQRISGSRKLRTQRSTSFDVISSTRSSFYNDEDEEEEEGEVDLEAGYFPSMSTTTPTARREKRWKDKLKDGLSMDLGGAGLFGKKKKKKSKSNRYRAFDSDGDISDHNDTDSLDSEEEEQQKPKRVTVVMETIDIVKSRTYFTCC</sequence>
<keyword evidence="4" id="KW-0808">Transferase</keyword>
<name>A0A0C9M5G5_9FUNG</name>
<keyword evidence="5" id="KW-0547">Nucleotide-binding</keyword>
<evidence type="ECO:0000313" key="11">
    <source>
        <dbReference type="EMBL" id="GAN04771.1"/>
    </source>
</evidence>
<keyword evidence="7" id="KW-0067">ATP-binding</keyword>
<feature type="compositionally biased region" description="Low complexity" evidence="9">
    <location>
        <begin position="581"/>
        <end position="595"/>
    </location>
</feature>
<dbReference type="Pfam" id="PF00454">
    <property type="entry name" value="PI3_PI4_kinase"/>
    <property type="match status" value="2"/>
</dbReference>
<feature type="compositionally biased region" description="Low complexity" evidence="9">
    <location>
        <begin position="463"/>
        <end position="482"/>
    </location>
</feature>
<proteinExistence type="predicted"/>
<gene>
    <name evidence="11" type="ORF">MAM1_0073d04236</name>
</gene>
<dbReference type="OrthoDB" id="3349449at2759"/>
<dbReference type="GO" id="GO:0007030">
    <property type="term" value="P:Golgi organization"/>
    <property type="evidence" value="ECO:0007669"/>
    <property type="project" value="TreeGrafter"/>
</dbReference>
<dbReference type="GO" id="GO:0004430">
    <property type="term" value="F:1-phosphatidylinositol 4-kinase activity"/>
    <property type="evidence" value="ECO:0007669"/>
    <property type="project" value="UniProtKB-EC"/>
</dbReference>
<evidence type="ECO:0000256" key="5">
    <source>
        <dbReference type="ARBA" id="ARBA00022741"/>
    </source>
</evidence>
<feature type="compositionally biased region" description="Basic residues" evidence="9">
    <location>
        <begin position="488"/>
        <end position="497"/>
    </location>
</feature>
<feature type="compositionally biased region" description="Low complexity" evidence="9">
    <location>
        <begin position="559"/>
        <end position="572"/>
    </location>
</feature>
<dbReference type="InterPro" id="IPR039756">
    <property type="entry name" value="Lsb6/PI4K2"/>
</dbReference>
<feature type="region of interest" description="Disordered" evidence="9">
    <location>
        <begin position="847"/>
        <end position="888"/>
    </location>
</feature>
<dbReference type="GO" id="GO:0005524">
    <property type="term" value="F:ATP binding"/>
    <property type="evidence" value="ECO:0007669"/>
    <property type="project" value="UniProtKB-KW"/>
</dbReference>
<evidence type="ECO:0000256" key="6">
    <source>
        <dbReference type="ARBA" id="ARBA00022777"/>
    </source>
</evidence>
<evidence type="ECO:0000256" key="2">
    <source>
        <dbReference type="ARBA" id="ARBA00012169"/>
    </source>
</evidence>
<evidence type="ECO:0000256" key="4">
    <source>
        <dbReference type="ARBA" id="ARBA00022679"/>
    </source>
</evidence>
<dbReference type="EC" id="2.7.1.67" evidence="2"/>
<dbReference type="GO" id="GO:0007032">
    <property type="term" value="P:endosome organization"/>
    <property type="evidence" value="ECO:0007669"/>
    <property type="project" value="TreeGrafter"/>
</dbReference>
<evidence type="ECO:0000256" key="8">
    <source>
        <dbReference type="ARBA" id="ARBA00023136"/>
    </source>
</evidence>
<feature type="compositionally biased region" description="Acidic residues" evidence="9">
    <location>
        <begin position="794"/>
        <end position="807"/>
    </location>
</feature>
<comment type="subcellular location">
    <subcellularLocation>
        <location evidence="1">Cell membrane</location>
    </subcellularLocation>
</comment>
<evidence type="ECO:0000256" key="9">
    <source>
        <dbReference type="SAM" id="MobiDB-lite"/>
    </source>
</evidence>
<feature type="region of interest" description="Disordered" evidence="9">
    <location>
        <begin position="56"/>
        <end position="78"/>
    </location>
</feature>
<feature type="region of interest" description="Disordered" evidence="9">
    <location>
        <begin position="545"/>
        <end position="600"/>
    </location>
</feature>
<dbReference type="STRING" id="91626.A0A0C9M5G5"/>
<dbReference type="PROSITE" id="PS00916">
    <property type="entry name" value="PI3_4_KINASE_2"/>
    <property type="match status" value="1"/>
</dbReference>
<organism evidence="11">
    <name type="scientific">Mucor ambiguus</name>
    <dbReference type="NCBI Taxonomy" id="91626"/>
    <lineage>
        <taxon>Eukaryota</taxon>
        <taxon>Fungi</taxon>
        <taxon>Fungi incertae sedis</taxon>
        <taxon>Mucoromycota</taxon>
        <taxon>Mucoromycotina</taxon>
        <taxon>Mucoromycetes</taxon>
        <taxon>Mucorales</taxon>
        <taxon>Mucorineae</taxon>
        <taxon>Mucoraceae</taxon>
        <taxon>Mucor</taxon>
    </lineage>
</organism>
<dbReference type="GO" id="GO:0005768">
    <property type="term" value="C:endosome"/>
    <property type="evidence" value="ECO:0007669"/>
    <property type="project" value="TreeGrafter"/>
</dbReference>
<evidence type="ECO:0000313" key="12">
    <source>
        <dbReference type="Proteomes" id="UP000053815"/>
    </source>
</evidence>
<feature type="region of interest" description="Disordered" evidence="9">
    <location>
        <begin position="757"/>
        <end position="826"/>
    </location>
</feature>
<evidence type="ECO:0000256" key="3">
    <source>
        <dbReference type="ARBA" id="ARBA00022475"/>
    </source>
</evidence>
<dbReference type="GO" id="GO:0000329">
    <property type="term" value="C:fungal-type vacuole membrane"/>
    <property type="evidence" value="ECO:0007669"/>
    <property type="project" value="TreeGrafter"/>
</dbReference>
<dbReference type="InterPro" id="IPR018936">
    <property type="entry name" value="PI3/4_kinase_CS"/>
</dbReference>
<dbReference type="PANTHER" id="PTHR12865">
    <property type="entry name" value="PHOSPHATIDYLINOSITOL 4-KINASE TYPE-II"/>
    <property type="match status" value="1"/>
</dbReference>
<keyword evidence="6 11" id="KW-0418">Kinase</keyword>